<evidence type="ECO:0000313" key="8">
    <source>
        <dbReference type="EMBL" id="PWN91825.1"/>
    </source>
</evidence>
<feature type="region of interest" description="Disordered" evidence="5">
    <location>
        <begin position="426"/>
        <end position="548"/>
    </location>
</feature>
<feature type="region of interest" description="Disordered" evidence="5">
    <location>
        <begin position="1"/>
        <end position="97"/>
    </location>
</feature>
<gene>
    <name evidence="8" type="ORF">FA10DRAFT_76239</name>
</gene>
<dbReference type="STRING" id="215250.A0A316YVP0"/>
<feature type="compositionally biased region" description="Polar residues" evidence="5">
    <location>
        <begin position="1104"/>
        <end position="1122"/>
    </location>
</feature>
<name>A0A316YVP0_9BASI</name>
<feature type="compositionally biased region" description="Polar residues" evidence="5">
    <location>
        <begin position="906"/>
        <end position="918"/>
    </location>
</feature>
<evidence type="ECO:0000256" key="3">
    <source>
        <dbReference type="ARBA" id="ARBA00022833"/>
    </source>
</evidence>
<dbReference type="EMBL" id="KZ819635">
    <property type="protein sequence ID" value="PWN91825.1"/>
    <property type="molecule type" value="Genomic_DNA"/>
</dbReference>
<proteinExistence type="predicted"/>
<evidence type="ECO:0000256" key="1">
    <source>
        <dbReference type="ARBA" id="ARBA00022723"/>
    </source>
</evidence>
<keyword evidence="9" id="KW-1185">Reference proteome</keyword>
<feature type="compositionally biased region" description="Basic and acidic residues" evidence="5">
    <location>
        <begin position="639"/>
        <end position="649"/>
    </location>
</feature>
<protein>
    <recommendedName>
        <fullName evidence="10">GATA-type domain-containing protein</fullName>
    </recommendedName>
</protein>
<dbReference type="SUPFAM" id="SSF57716">
    <property type="entry name" value="Glucocorticoid receptor-like (DNA-binding domain)"/>
    <property type="match status" value="1"/>
</dbReference>
<dbReference type="RefSeq" id="XP_025379023.1">
    <property type="nucleotide sequence ID" value="XM_025525686.1"/>
</dbReference>
<feature type="compositionally biased region" description="Polar residues" evidence="5">
    <location>
        <begin position="240"/>
        <end position="252"/>
    </location>
</feature>
<feature type="region of interest" description="Disordered" evidence="5">
    <location>
        <begin position="212"/>
        <end position="340"/>
    </location>
</feature>
<feature type="compositionally biased region" description="Gly residues" evidence="5">
    <location>
        <begin position="259"/>
        <end position="289"/>
    </location>
</feature>
<dbReference type="InterPro" id="IPR035965">
    <property type="entry name" value="PAS-like_dom_sf"/>
</dbReference>
<dbReference type="PROSITE" id="PS50114">
    <property type="entry name" value="GATA_ZN_FINGER_2"/>
    <property type="match status" value="1"/>
</dbReference>
<feature type="compositionally biased region" description="Polar residues" evidence="5">
    <location>
        <begin position="39"/>
        <end position="51"/>
    </location>
</feature>
<evidence type="ECO:0000313" key="9">
    <source>
        <dbReference type="Proteomes" id="UP000245768"/>
    </source>
</evidence>
<dbReference type="CDD" id="cd00130">
    <property type="entry name" value="PAS"/>
    <property type="match status" value="1"/>
</dbReference>
<feature type="compositionally biased region" description="Low complexity" evidence="5">
    <location>
        <begin position="499"/>
        <end position="509"/>
    </location>
</feature>
<evidence type="ECO:0000259" key="6">
    <source>
        <dbReference type="PROSITE" id="PS50112"/>
    </source>
</evidence>
<dbReference type="Pfam" id="PF00989">
    <property type="entry name" value="PAS"/>
    <property type="match status" value="1"/>
</dbReference>
<keyword evidence="2 4" id="KW-0863">Zinc-finger</keyword>
<feature type="compositionally biased region" description="Polar residues" evidence="5">
    <location>
        <begin position="84"/>
        <end position="94"/>
    </location>
</feature>
<feature type="compositionally biased region" description="Polar residues" evidence="5">
    <location>
        <begin position="830"/>
        <end position="840"/>
    </location>
</feature>
<dbReference type="PROSITE" id="PS50112">
    <property type="entry name" value="PAS"/>
    <property type="match status" value="1"/>
</dbReference>
<dbReference type="InParanoid" id="A0A316YVP0"/>
<dbReference type="GeneID" id="37047602"/>
<dbReference type="Proteomes" id="UP000245768">
    <property type="component" value="Unassembled WGS sequence"/>
</dbReference>
<dbReference type="CDD" id="cd00202">
    <property type="entry name" value="ZnF_GATA"/>
    <property type="match status" value="1"/>
</dbReference>
<dbReference type="Pfam" id="PF00320">
    <property type="entry name" value="GATA"/>
    <property type="match status" value="1"/>
</dbReference>
<keyword evidence="3" id="KW-0862">Zinc</keyword>
<reference evidence="8 9" key="1">
    <citation type="journal article" date="2018" name="Mol. Biol. Evol.">
        <title>Broad Genomic Sampling Reveals a Smut Pathogenic Ancestry of the Fungal Clade Ustilaginomycotina.</title>
        <authorList>
            <person name="Kijpornyongpan T."/>
            <person name="Mondo S.J."/>
            <person name="Barry K."/>
            <person name="Sandor L."/>
            <person name="Lee J."/>
            <person name="Lipzen A."/>
            <person name="Pangilinan J."/>
            <person name="LaButti K."/>
            <person name="Hainaut M."/>
            <person name="Henrissat B."/>
            <person name="Grigoriev I.V."/>
            <person name="Spatafora J.W."/>
            <person name="Aime M.C."/>
        </authorList>
    </citation>
    <scope>NUCLEOTIDE SEQUENCE [LARGE SCALE GENOMIC DNA]</scope>
    <source>
        <strain evidence="8 9">MCA 4198</strain>
    </source>
</reference>
<dbReference type="GO" id="GO:0043565">
    <property type="term" value="F:sequence-specific DNA binding"/>
    <property type="evidence" value="ECO:0007669"/>
    <property type="project" value="InterPro"/>
</dbReference>
<evidence type="ECO:0000256" key="5">
    <source>
        <dbReference type="SAM" id="MobiDB-lite"/>
    </source>
</evidence>
<dbReference type="NCBIfam" id="TIGR00229">
    <property type="entry name" value="sensory_box"/>
    <property type="match status" value="1"/>
</dbReference>
<dbReference type="SMART" id="SM00401">
    <property type="entry name" value="ZnF_GATA"/>
    <property type="match status" value="1"/>
</dbReference>
<feature type="domain" description="GATA-type" evidence="7">
    <location>
        <begin position="955"/>
        <end position="988"/>
    </location>
</feature>
<feature type="domain" description="PAS" evidence="6">
    <location>
        <begin position="558"/>
        <end position="622"/>
    </location>
</feature>
<feature type="compositionally biased region" description="Polar residues" evidence="5">
    <location>
        <begin position="673"/>
        <end position="687"/>
    </location>
</feature>
<evidence type="ECO:0000256" key="2">
    <source>
        <dbReference type="ARBA" id="ARBA00022771"/>
    </source>
</evidence>
<dbReference type="SMART" id="SM00091">
    <property type="entry name" value="PAS"/>
    <property type="match status" value="1"/>
</dbReference>
<dbReference type="Gene3D" id="3.30.450.20">
    <property type="entry name" value="PAS domain"/>
    <property type="match status" value="1"/>
</dbReference>
<evidence type="ECO:0000256" key="4">
    <source>
        <dbReference type="PROSITE-ProRule" id="PRU00094"/>
    </source>
</evidence>
<dbReference type="SUPFAM" id="SSF55785">
    <property type="entry name" value="PYP-like sensor domain (PAS domain)"/>
    <property type="match status" value="1"/>
</dbReference>
<dbReference type="AlphaFoldDB" id="A0A316YVP0"/>
<evidence type="ECO:0000259" key="7">
    <source>
        <dbReference type="PROSITE" id="PS50114"/>
    </source>
</evidence>
<dbReference type="GO" id="GO:0006355">
    <property type="term" value="P:regulation of DNA-templated transcription"/>
    <property type="evidence" value="ECO:0007669"/>
    <property type="project" value="InterPro"/>
</dbReference>
<accession>A0A316YVP0</accession>
<evidence type="ECO:0008006" key="10">
    <source>
        <dbReference type="Google" id="ProtNLM"/>
    </source>
</evidence>
<dbReference type="GO" id="GO:0008270">
    <property type="term" value="F:zinc ion binding"/>
    <property type="evidence" value="ECO:0007669"/>
    <property type="project" value="UniProtKB-KW"/>
</dbReference>
<dbReference type="InterPro" id="IPR051140">
    <property type="entry name" value="GATA_TF"/>
</dbReference>
<feature type="compositionally biased region" description="Low complexity" evidence="5">
    <location>
        <begin position="650"/>
        <end position="672"/>
    </location>
</feature>
<dbReference type="InterPro" id="IPR000679">
    <property type="entry name" value="Znf_GATA"/>
</dbReference>
<organism evidence="8 9">
    <name type="scientific">Acaromyces ingoldii</name>
    <dbReference type="NCBI Taxonomy" id="215250"/>
    <lineage>
        <taxon>Eukaryota</taxon>
        <taxon>Fungi</taxon>
        <taxon>Dikarya</taxon>
        <taxon>Basidiomycota</taxon>
        <taxon>Ustilaginomycotina</taxon>
        <taxon>Exobasidiomycetes</taxon>
        <taxon>Exobasidiales</taxon>
        <taxon>Cryptobasidiaceae</taxon>
        <taxon>Acaromyces</taxon>
    </lineage>
</organism>
<dbReference type="InterPro" id="IPR013088">
    <property type="entry name" value="Znf_NHR/GATA"/>
</dbReference>
<feature type="compositionally biased region" description="Basic and acidic residues" evidence="5">
    <location>
        <begin position="743"/>
        <end position="752"/>
    </location>
</feature>
<feature type="compositionally biased region" description="Polar residues" evidence="5">
    <location>
        <begin position="292"/>
        <end position="313"/>
    </location>
</feature>
<dbReference type="PANTHER" id="PTHR45658">
    <property type="entry name" value="GATA TRANSCRIPTION FACTOR"/>
    <property type="match status" value="1"/>
</dbReference>
<feature type="compositionally biased region" description="Low complexity" evidence="5">
    <location>
        <begin position="1"/>
        <end position="31"/>
    </location>
</feature>
<sequence>MASQQQRQQQQKQQRQKQPQQQQQQQQQHQHLAAAALANQMSGGQFYQPNNAAMEEGGASNSNMGFEWASTPQPSSSQQPQQQRLSGNNNSFQSGLAFDQMGFGGPNGFSYAAGQDADVELEAILSNYQPKVNASSRTPADQLMYDGRRLASSSMPSTTATAATAAADNLDPATAAAAAAAYGHLGYGGVGGTVPGRALANWSAVPLSSSAAPAGAAAQGGGATTSGSNHSGSGHLPYATATSYPNSSSLRPDTSAAGHLGGSSGHGNSSGGGVGGGVGGASGAGGGYEGDASNSNTSSAQTPGEMSSGTEDSASGKRRRVTLSGGGLDTPIDVASSSRLSPQSMFMQQQQQRFDQSLAAGNLNNVNGQPSLGLRGAPHHRPAMVHQPSSTVDSAHLEELATAGFRRASEDNKRAIPHHPSAMMNHHHQLDPSSSVSSSSSTPFFNVGNNVEHSVRPTYRHRRSHSGSMAMGGSSGNTSFFGATGAGRPAIAPTKRLSHPSSGSSSATPGSGGGPLLGGHAASHPPGLGSQVLRGADGTASGSNAATDFTKRKGWPNRIVEELLDFVHVLDAHGRVLFASPSVQTLTGWKSEDLRGREIAEFIHQDDVAVVLRELSRAMQERSELTMYYRFRRKPQSAADKRRIQDQREANANNARSRSGSSSGNDSSSAQSTTTGPAGATVSSSLRNQDEEDDAETNMFRDDWEDKYVIFEATGHPYFPPDGVGPYGGGVTIDEEGEEDDAEGGKDIKREFGSPSKLRASMGTGDGGIQDKGGGDSAVDESSSNSEMQCFFCSCRVYPTKNVGMLDSFLELKLENERLRMLLSELSVSETPQHPLRQQHTGGGASSTEAGSDGRRSLDEGAAGYNPDFQSFDMDGTPHFPQHAQMQPSAPNRRDSMAAVPPLASAPTSPIMGQSLERTATKDTAAGEESDDATSPSSGIVGEDGKRKKKKPKQEEGDYVCTDCGRVDSPEWRKGPLGPKTLCNACGLRWAKKVKRSGGDPNAIAMAAKPTKGQIKAQAAAARAQKQNQQFQAENADLTATGPPPANMMGHTDEPTSPTFASPTSSSFAPSAYDHNTWPPPQLLGLPQHSQQVHNPQGGGAGGNNTSSFMGQQYNGSSFNLG</sequence>
<dbReference type="InterPro" id="IPR013767">
    <property type="entry name" value="PAS_fold"/>
</dbReference>
<feature type="region of interest" description="Disordered" evidence="5">
    <location>
        <begin position="636"/>
        <end position="700"/>
    </location>
</feature>
<dbReference type="OrthoDB" id="2162994at2759"/>
<feature type="region of interest" description="Disordered" evidence="5">
    <location>
        <begin position="720"/>
        <end position="783"/>
    </location>
</feature>
<feature type="region of interest" description="Disordered" evidence="5">
    <location>
        <begin position="830"/>
        <end position="963"/>
    </location>
</feature>
<feature type="compositionally biased region" description="Gly residues" evidence="5">
    <location>
        <begin position="764"/>
        <end position="776"/>
    </location>
</feature>
<dbReference type="PANTHER" id="PTHR45658:SF18">
    <property type="entry name" value="PROTEIN GAT2"/>
    <property type="match status" value="1"/>
</dbReference>
<feature type="compositionally biased region" description="Low complexity" evidence="5">
    <location>
        <begin position="225"/>
        <end position="235"/>
    </location>
</feature>
<dbReference type="Gene3D" id="3.30.50.10">
    <property type="entry name" value="Erythroid Transcription Factor GATA-1, subunit A"/>
    <property type="match status" value="1"/>
</dbReference>
<dbReference type="PROSITE" id="PS00344">
    <property type="entry name" value="GATA_ZN_FINGER_1"/>
    <property type="match status" value="1"/>
</dbReference>
<dbReference type="InterPro" id="IPR000014">
    <property type="entry name" value="PAS"/>
</dbReference>
<feature type="compositionally biased region" description="Acidic residues" evidence="5">
    <location>
        <begin position="733"/>
        <end position="742"/>
    </location>
</feature>
<feature type="compositionally biased region" description="Low complexity" evidence="5">
    <location>
        <begin position="72"/>
        <end position="83"/>
    </location>
</feature>
<feature type="compositionally biased region" description="Polar residues" evidence="5">
    <location>
        <begin position="442"/>
        <end position="452"/>
    </location>
</feature>
<feature type="region of interest" description="Disordered" evidence="5">
    <location>
        <begin position="1037"/>
        <end position="1122"/>
    </location>
</feature>
<keyword evidence="1" id="KW-0479">Metal-binding</keyword>
<feature type="compositionally biased region" description="Low complexity" evidence="5">
    <location>
        <begin position="1055"/>
        <end position="1072"/>
    </location>
</feature>